<evidence type="ECO:0000256" key="5">
    <source>
        <dbReference type="ARBA" id="ARBA00023315"/>
    </source>
</evidence>
<protein>
    <submittedName>
        <fullName evidence="7">Aminoacyltransferase</fullName>
    </submittedName>
</protein>
<organism evidence="7 8">
    <name type="scientific">Kineosporia babensis</name>
    <dbReference type="NCBI Taxonomy" id="499548"/>
    <lineage>
        <taxon>Bacteria</taxon>
        <taxon>Bacillati</taxon>
        <taxon>Actinomycetota</taxon>
        <taxon>Actinomycetes</taxon>
        <taxon>Kineosporiales</taxon>
        <taxon>Kineosporiaceae</taxon>
        <taxon>Kineosporia</taxon>
    </lineage>
</organism>
<dbReference type="RefSeq" id="WP_231438627.1">
    <property type="nucleotide sequence ID" value="NZ_JAJOMB010000001.1"/>
</dbReference>
<evidence type="ECO:0000256" key="4">
    <source>
        <dbReference type="ARBA" id="ARBA00022984"/>
    </source>
</evidence>
<dbReference type="GO" id="GO:0008360">
    <property type="term" value="P:regulation of cell shape"/>
    <property type="evidence" value="ECO:0007669"/>
    <property type="project" value="UniProtKB-KW"/>
</dbReference>
<dbReference type="InterPro" id="IPR050644">
    <property type="entry name" value="PG_Glycine_Bridge_Synth"/>
</dbReference>
<keyword evidence="2" id="KW-0808">Transferase</keyword>
<dbReference type="Proteomes" id="UP001138997">
    <property type="component" value="Unassembled WGS sequence"/>
</dbReference>
<keyword evidence="5" id="KW-0012">Acyltransferase</keyword>
<sequence>MAGNDLFDHLVHPEPTLWPGVRPAVAVRPISAAEHERFAESNAASILQTPAWAGVKRSWRSESLGWIEDGELVGAALVLHRPVPGTNRSLAYVPEGPTLPWQRVVTDPALWLDPFLEHLRAQHAFAVRIGPTQAVRSWETTTAKRGLSSPDLRRFSDLAPDRYERDGVALLKVLSAQGWTSLEDESGAFTAGQPRLGVRLDLRERTPEQLLKGMNQQWRRNVKRSIAAGVSVRPGVKGDLAVFHRLYVETGERDGFTPRPLSYFEQMWDALGPVLRLWVGEVEGQALAAALTVDTDRTCWYTYGGSTSQRREVQASTAVQWAAVQAALARGNWMYDLRGIADTLDENEKLSGLLRFKLGLGGTVQETTGEWEYTLSPLWHRAFQLHQRIQKARS</sequence>
<keyword evidence="4" id="KW-0573">Peptidoglycan synthesis</keyword>
<evidence type="ECO:0000256" key="3">
    <source>
        <dbReference type="ARBA" id="ARBA00022960"/>
    </source>
</evidence>
<proteinExistence type="inferred from homology"/>
<evidence type="ECO:0000256" key="6">
    <source>
        <dbReference type="ARBA" id="ARBA00023316"/>
    </source>
</evidence>
<evidence type="ECO:0000256" key="1">
    <source>
        <dbReference type="ARBA" id="ARBA00009943"/>
    </source>
</evidence>
<comment type="similarity">
    <text evidence="1">Belongs to the FemABX family.</text>
</comment>
<keyword evidence="8" id="KW-1185">Reference proteome</keyword>
<dbReference type="PANTHER" id="PTHR36174:SF1">
    <property type="entry name" value="LIPID II:GLYCINE GLYCYLTRANSFERASE"/>
    <property type="match status" value="1"/>
</dbReference>
<dbReference type="PANTHER" id="PTHR36174">
    <property type="entry name" value="LIPID II:GLYCINE GLYCYLTRANSFERASE"/>
    <property type="match status" value="1"/>
</dbReference>
<keyword evidence="3" id="KW-0133">Cell shape</keyword>
<dbReference type="Pfam" id="PF02388">
    <property type="entry name" value="FemAB"/>
    <property type="match status" value="2"/>
</dbReference>
<dbReference type="GO" id="GO:0016755">
    <property type="term" value="F:aminoacyltransferase activity"/>
    <property type="evidence" value="ECO:0007669"/>
    <property type="project" value="InterPro"/>
</dbReference>
<dbReference type="Gene3D" id="3.40.630.30">
    <property type="match status" value="2"/>
</dbReference>
<dbReference type="GO" id="GO:0009252">
    <property type="term" value="P:peptidoglycan biosynthetic process"/>
    <property type="evidence" value="ECO:0007669"/>
    <property type="project" value="UniProtKB-KW"/>
</dbReference>
<evidence type="ECO:0000313" key="8">
    <source>
        <dbReference type="Proteomes" id="UP001138997"/>
    </source>
</evidence>
<name>A0A9X1N795_9ACTN</name>
<dbReference type="EMBL" id="JAJOMB010000001">
    <property type="protein sequence ID" value="MCD5309707.1"/>
    <property type="molecule type" value="Genomic_DNA"/>
</dbReference>
<gene>
    <name evidence="7" type="ORF">LR394_02280</name>
</gene>
<dbReference type="InterPro" id="IPR003447">
    <property type="entry name" value="FEMABX"/>
</dbReference>
<accession>A0A9X1N795</accession>
<keyword evidence="6" id="KW-0961">Cell wall biogenesis/degradation</keyword>
<dbReference type="AlphaFoldDB" id="A0A9X1N795"/>
<dbReference type="SUPFAM" id="SSF55729">
    <property type="entry name" value="Acyl-CoA N-acyltransferases (Nat)"/>
    <property type="match status" value="2"/>
</dbReference>
<dbReference type="InterPro" id="IPR016181">
    <property type="entry name" value="Acyl_CoA_acyltransferase"/>
</dbReference>
<evidence type="ECO:0000256" key="2">
    <source>
        <dbReference type="ARBA" id="ARBA00022679"/>
    </source>
</evidence>
<dbReference type="GO" id="GO:0071555">
    <property type="term" value="P:cell wall organization"/>
    <property type="evidence" value="ECO:0007669"/>
    <property type="project" value="UniProtKB-KW"/>
</dbReference>
<reference evidence="7" key="1">
    <citation type="submission" date="2021-11" db="EMBL/GenBank/DDBJ databases">
        <title>Streptomyces corallinus and Kineosporia corallina sp. nov., two new coral-derived marine actinobacteria.</title>
        <authorList>
            <person name="Buangrab K."/>
            <person name="Sutthacheep M."/>
            <person name="Yeemin T."/>
            <person name="Harunari E."/>
            <person name="Igarashi Y."/>
            <person name="Sripreechasak P."/>
            <person name="Kanchanasin P."/>
            <person name="Tanasupawat S."/>
            <person name="Phongsopitanun W."/>
        </authorList>
    </citation>
    <scope>NUCLEOTIDE SEQUENCE</scope>
    <source>
        <strain evidence="7">JCM 31032</strain>
    </source>
</reference>
<dbReference type="PROSITE" id="PS51191">
    <property type="entry name" value="FEMABX"/>
    <property type="match status" value="1"/>
</dbReference>
<comment type="caution">
    <text evidence="7">The sequence shown here is derived from an EMBL/GenBank/DDBJ whole genome shotgun (WGS) entry which is preliminary data.</text>
</comment>
<evidence type="ECO:0000313" key="7">
    <source>
        <dbReference type="EMBL" id="MCD5309707.1"/>
    </source>
</evidence>